<protein>
    <recommendedName>
        <fullName evidence="6">Leucine-rich repeat-containing N-terminal plant-type domain-containing protein</fullName>
    </recommendedName>
</protein>
<evidence type="ECO:0000313" key="4">
    <source>
        <dbReference type="EMBL" id="GAX20972.1"/>
    </source>
</evidence>
<feature type="signal peptide" evidence="3">
    <location>
        <begin position="1"/>
        <end position="24"/>
    </location>
</feature>
<evidence type="ECO:0000256" key="3">
    <source>
        <dbReference type="SAM" id="SignalP"/>
    </source>
</evidence>
<dbReference type="Gene3D" id="3.80.10.10">
    <property type="entry name" value="Ribonuclease Inhibitor"/>
    <property type="match status" value="1"/>
</dbReference>
<dbReference type="OrthoDB" id="38061at2759"/>
<evidence type="ECO:0000313" key="5">
    <source>
        <dbReference type="Proteomes" id="UP000198406"/>
    </source>
</evidence>
<gene>
    <name evidence="4" type="ORF">FisN_1Lh366</name>
</gene>
<dbReference type="SUPFAM" id="SSF52058">
    <property type="entry name" value="L domain-like"/>
    <property type="match status" value="1"/>
</dbReference>
<accession>A0A1Z5K468</accession>
<dbReference type="InParanoid" id="A0A1Z5K468"/>
<keyword evidence="3" id="KW-0732">Signal</keyword>
<dbReference type="InterPro" id="IPR032675">
    <property type="entry name" value="LRR_dom_sf"/>
</dbReference>
<dbReference type="PANTHER" id="PTHR48057">
    <property type="entry name" value="LEUCINE-RICH REPEAT SERINE/THREONINE-PROTEIN KINASE 1"/>
    <property type="match status" value="1"/>
</dbReference>
<dbReference type="Pfam" id="PF00560">
    <property type="entry name" value="LRR_1"/>
    <property type="match status" value="1"/>
</dbReference>
<evidence type="ECO:0000256" key="1">
    <source>
        <dbReference type="ARBA" id="ARBA00022614"/>
    </source>
</evidence>
<feature type="chain" id="PRO_5012645054" description="Leucine-rich repeat-containing N-terminal plant-type domain-containing protein" evidence="3">
    <location>
        <begin position="25"/>
        <end position="346"/>
    </location>
</feature>
<evidence type="ECO:0000256" key="2">
    <source>
        <dbReference type="ARBA" id="ARBA00022737"/>
    </source>
</evidence>
<evidence type="ECO:0008006" key="6">
    <source>
        <dbReference type="Google" id="ProtNLM"/>
    </source>
</evidence>
<reference evidence="4 5" key="1">
    <citation type="journal article" date="2015" name="Plant Cell">
        <title>Oil accumulation by the oleaginous diatom Fistulifera solaris as revealed by the genome and transcriptome.</title>
        <authorList>
            <person name="Tanaka T."/>
            <person name="Maeda Y."/>
            <person name="Veluchamy A."/>
            <person name="Tanaka M."/>
            <person name="Abida H."/>
            <person name="Marechal E."/>
            <person name="Bowler C."/>
            <person name="Muto M."/>
            <person name="Sunaga Y."/>
            <person name="Tanaka M."/>
            <person name="Yoshino T."/>
            <person name="Taniguchi T."/>
            <person name="Fukuda Y."/>
            <person name="Nemoto M."/>
            <person name="Matsumoto M."/>
            <person name="Wong P.S."/>
            <person name="Aburatani S."/>
            <person name="Fujibuchi W."/>
        </authorList>
    </citation>
    <scope>NUCLEOTIDE SEQUENCE [LARGE SCALE GENOMIC DNA]</scope>
    <source>
        <strain evidence="4 5">JPCC DA0580</strain>
    </source>
</reference>
<dbReference type="Proteomes" id="UP000198406">
    <property type="component" value="Unassembled WGS sequence"/>
</dbReference>
<dbReference type="InterPro" id="IPR001611">
    <property type="entry name" value="Leu-rich_rpt"/>
</dbReference>
<dbReference type="AlphaFoldDB" id="A0A1Z5K468"/>
<proteinExistence type="predicted"/>
<organism evidence="4 5">
    <name type="scientific">Fistulifera solaris</name>
    <name type="common">Oleaginous diatom</name>
    <dbReference type="NCBI Taxonomy" id="1519565"/>
    <lineage>
        <taxon>Eukaryota</taxon>
        <taxon>Sar</taxon>
        <taxon>Stramenopiles</taxon>
        <taxon>Ochrophyta</taxon>
        <taxon>Bacillariophyta</taxon>
        <taxon>Bacillariophyceae</taxon>
        <taxon>Bacillariophycidae</taxon>
        <taxon>Naviculales</taxon>
        <taxon>Naviculaceae</taxon>
        <taxon>Fistulifera</taxon>
    </lineage>
</organism>
<keyword evidence="1" id="KW-0433">Leucine-rich repeat</keyword>
<comment type="caution">
    <text evidence="4">The sequence shown here is derived from an EMBL/GenBank/DDBJ whole genome shotgun (WGS) entry which is preliminary data.</text>
</comment>
<keyword evidence="2" id="KW-0677">Repeat</keyword>
<name>A0A1Z5K468_FISSO</name>
<dbReference type="InterPro" id="IPR052595">
    <property type="entry name" value="LRRC69/RLP"/>
</dbReference>
<keyword evidence="5" id="KW-1185">Reference proteome</keyword>
<sequence>MKLSIRTPFALTVLITFFFLLTEARQKVKKDPVVLTDDLLYMCDKRNPISSSRQKTELKWLVEATGKQSLLLSSSAQHQAACWILYQDRRQSKGRSRSLFLQRYALSVLHFASTKSNSTSWDWFMAVDEPGAEAAKGHWMSHKHHECNWYGVKCTPIGKKIKKLALGYLKLDGILPRELYLLDQLKELDMHANDFQGVLPYKIVDGLRNLEILELHMNGFFGNLHREIAGLRKLRELRLFGNYFAGTLPGKELASLKDLEVIDMYANFLTGTIPAELGKLKKLRVLDLHDNNLVGSVPQAICNLKLESLIVDCLGPNPEVQCSCCTVCCRGLPNAKCVDAKTGAEV</sequence>
<dbReference type="FunFam" id="3.80.10.10:FF:000041">
    <property type="entry name" value="LRR receptor-like serine/threonine-protein kinase ERECTA"/>
    <property type="match status" value="1"/>
</dbReference>
<dbReference type="EMBL" id="BDSP01000153">
    <property type="protein sequence ID" value="GAX20972.1"/>
    <property type="molecule type" value="Genomic_DNA"/>
</dbReference>